<dbReference type="Pfam" id="PF01327">
    <property type="entry name" value="Pep_deformylase"/>
    <property type="match status" value="1"/>
</dbReference>
<comment type="catalytic activity">
    <reaction evidence="6">
        <text>N-terminal N-formyl-L-methionyl-[peptide] + H2O = N-terminal L-methionyl-[peptide] + formate</text>
        <dbReference type="Rhea" id="RHEA:24420"/>
        <dbReference type="Rhea" id="RHEA-COMP:10639"/>
        <dbReference type="Rhea" id="RHEA-COMP:10640"/>
        <dbReference type="ChEBI" id="CHEBI:15377"/>
        <dbReference type="ChEBI" id="CHEBI:15740"/>
        <dbReference type="ChEBI" id="CHEBI:49298"/>
        <dbReference type="ChEBI" id="CHEBI:64731"/>
        <dbReference type="EC" id="3.5.1.88"/>
    </reaction>
</comment>
<dbReference type="GO" id="GO:0006412">
    <property type="term" value="P:translation"/>
    <property type="evidence" value="ECO:0007669"/>
    <property type="project" value="UniProtKB-UniRule"/>
</dbReference>
<evidence type="ECO:0000256" key="2">
    <source>
        <dbReference type="ARBA" id="ARBA00022723"/>
    </source>
</evidence>
<comment type="cofactor">
    <cofactor evidence="6">
        <name>Fe(2+)</name>
        <dbReference type="ChEBI" id="CHEBI:29033"/>
    </cofactor>
    <text evidence="6">Binds 1 Fe(2+) ion.</text>
</comment>
<reference evidence="7 8" key="1">
    <citation type="submission" date="2020-06" db="EMBL/GenBank/DDBJ databases">
        <title>Genome sequence of 2 isolates from Red Sea Mangroves.</title>
        <authorList>
            <person name="Sefrji F."/>
            <person name="Michoud G."/>
            <person name="Merlino G."/>
            <person name="Daffonchio D."/>
        </authorList>
    </citation>
    <scope>NUCLEOTIDE SEQUENCE [LARGE SCALE GENOMIC DNA]</scope>
    <source>
        <strain evidence="7 8">R1DC25</strain>
    </source>
</reference>
<dbReference type="EMBL" id="CP058214">
    <property type="protein sequence ID" value="QPC43843.1"/>
    <property type="molecule type" value="Genomic_DNA"/>
</dbReference>
<dbReference type="AlphaFoldDB" id="A0A7S8HD18"/>
<dbReference type="KEGG" id="kmn:HW532_14785"/>
<evidence type="ECO:0000313" key="7">
    <source>
        <dbReference type="EMBL" id="QPC43843.1"/>
    </source>
</evidence>
<keyword evidence="8" id="KW-1185">Reference proteome</keyword>
<dbReference type="SUPFAM" id="SSF56420">
    <property type="entry name" value="Peptide deformylase"/>
    <property type="match status" value="1"/>
</dbReference>
<evidence type="ECO:0000256" key="1">
    <source>
        <dbReference type="ARBA" id="ARBA00010759"/>
    </source>
</evidence>
<dbReference type="FunFam" id="3.90.45.10:FF:000005">
    <property type="entry name" value="Peptide deformylase"/>
    <property type="match status" value="1"/>
</dbReference>
<keyword evidence="3 6" id="KW-0378">Hydrolase</keyword>
<dbReference type="NCBIfam" id="TIGR00079">
    <property type="entry name" value="pept_deformyl"/>
    <property type="match status" value="1"/>
</dbReference>
<dbReference type="PRINTS" id="PR01576">
    <property type="entry name" value="PDEFORMYLASE"/>
</dbReference>
<dbReference type="RefSeq" id="WP_213161206.1">
    <property type="nucleotide sequence ID" value="NZ_CP058214.1"/>
</dbReference>
<dbReference type="CDD" id="cd00487">
    <property type="entry name" value="Pep_deformylase"/>
    <property type="match status" value="1"/>
</dbReference>
<keyword evidence="2 6" id="KW-0479">Metal-binding</keyword>
<keyword evidence="4 6" id="KW-0648">Protein biosynthesis</keyword>
<dbReference type="InterPro" id="IPR023635">
    <property type="entry name" value="Peptide_deformylase"/>
</dbReference>
<evidence type="ECO:0000256" key="6">
    <source>
        <dbReference type="HAMAP-Rule" id="MF_00163"/>
    </source>
</evidence>
<feature type="binding site" evidence="6">
    <location>
        <position position="94"/>
    </location>
    <ligand>
        <name>Fe cation</name>
        <dbReference type="ChEBI" id="CHEBI:24875"/>
    </ligand>
</feature>
<dbReference type="InterPro" id="IPR036821">
    <property type="entry name" value="Peptide_deformylase_sf"/>
</dbReference>
<gene>
    <name evidence="6" type="primary">def</name>
    <name evidence="7" type="ORF">HW532_14785</name>
</gene>
<dbReference type="PIRSF" id="PIRSF004749">
    <property type="entry name" value="Pep_def"/>
    <property type="match status" value="1"/>
</dbReference>
<dbReference type="NCBIfam" id="NF001159">
    <property type="entry name" value="PRK00150.1-3"/>
    <property type="match status" value="1"/>
</dbReference>
<comment type="function">
    <text evidence="6">Removes the formyl group from the N-terminal Met of newly synthesized proteins. Requires at least a dipeptide for an efficient rate of reaction. N-terminal L-methionine is a prerequisite for activity but the enzyme has broad specificity at other positions.</text>
</comment>
<feature type="binding site" evidence="6">
    <location>
        <position position="136"/>
    </location>
    <ligand>
        <name>Fe cation</name>
        <dbReference type="ChEBI" id="CHEBI:24875"/>
    </ligand>
</feature>
<dbReference type="Gene3D" id="3.90.45.10">
    <property type="entry name" value="Peptide deformylase"/>
    <property type="match status" value="1"/>
</dbReference>
<dbReference type="HAMAP" id="MF_00163">
    <property type="entry name" value="Pep_deformylase"/>
    <property type="match status" value="1"/>
</dbReference>
<keyword evidence="5 6" id="KW-0408">Iron</keyword>
<evidence type="ECO:0000313" key="8">
    <source>
        <dbReference type="Proteomes" id="UP000593594"/>
    </source>
</evidence>
<evidence type="ECO:0000256" key="5">
    <source>
        <dbReference type="ARBA" id="ARBA00023004"/>
    </source>
</evidence>
<evidence type="ECO:0000256" key="3">
    <source>
        <dbReference type="ARBA" id="ARBA00022801"/>
    </source>
</evidence>
<sequence length="173" mass="19247">MAIREIVKIPDPVLKAPSETVPAVTDEVRALLDDMLETMYDAPGIGLAAVQIGVPKRLVVIDLAKEDEEADPLFLINPEIVWASEAESEYEEGCLSIPDVNDVVTRPAEVKVRFLDRDGAEQEMHCDGLLATCVQHEVDHTNGILFIDHLSRLKRERIVKRFAKAKRHGQAAE</sequence>
<dbReference type="EC" id="3.5.1.88" evidence="6"/>
<dbReference type="GO" id="GO:0042586">
    <property type="term" value="F:peptide deformylase activity"/>
    <property type="evidence" value="ECO:0007669"/>
    <property type="project" value="UniProtKB-UniRule"/>
</dbReference>
<dbReference type="GO" id="GO:0046872">
    <property type="term" value="F:metal ion binding"/>
    <property type="evidence" value="ECO:0007669"/>
    <property type="project" value="UniProtKB-KW"/>
</dbReference>
<dbReference type="PANTHER" id="PTHR10458">
    <property type="entry name" value="PEPTIDE DEFORMYLASE"/>
    <property type="match status" value="1"/>
</dbReference>
<name>A0A7S8HD18_9HYPH</name>
<dbReference type="PANTHER" id="PTHR10458:SF22">
    <property type="entry name" value="PEPTIDE DEFORMYLASE"/>
    <property type="match status" value="1"/>
</dbReference>
<evidence type="ECO:0000256" key="4">
    <source>
        <dbReference type="ARBA" id="ARBA00022917"/>
    </source>
</evidence>
<feature type="active site" evidence="6">
    <location>
        <position position="137"/>
    </location>
</feature>
<feature type="binding site" evidence="6">
    <location>
        <position position="140"/>
    </location>
    <ligand>
        <name>Fe cation</name>
        <dbReference type="ChEBI" id="CHEBI:24875"/>
    </ligand>
</feature>
<accession>A0A7S8HD18</accession>
<protein>
    <recommendedName>
        <fullName evidence="6">Peptide deformylase</fullName>
        <shortName evidence="6">PDF</shortName>
        <ecNumber evidence="6">3.5.1.88</ecNumber>
    </recommendedName>
    <alternativeName>
        <fullName evidence="6">Polypeptide deformylase</fullName>
    </alternativeName>
</protein>
<comment type="similarity">
    <text evidence="1 6">Belongs to the polypeptide deformylase family.</text>
</comment>
<organism evidence="7 8">
    <name type="scientific">Kaustia mangrovi</name>
    <dbReference type="NCBI Taxonomy" id="2593653"/>
    <lineage>
        <taxon>Bacteria</taxon>
        <taxon>Pseudomonadati</taxon>
        <taxon>Pseudomonadota</taxon>
        <taxon>Alphaproteobacteria</taxon>
        <taxon>Hyphomicrobiales</taxon>
        <taxon>Parvibaculaceae</taxon>
        <taxon>Kaustia</taxon>
    </lineage>
</organism>
<proteinExistence type="inferred from homology"/>
<dbReference type="Proteomes" id="UP000593594">
    <property type="component" value="Chromosome"/>
</dbReference>